<protein>
    <submittedName>
        <fullName evidence="1">Uncharacterized protein</fullName>
    </submittedName>
</protein>
<dbReference type="AlphaFoldDB" id="A0AAN7SDE5"/>
<accession>A0AAN7SDE5</accession>
<dbReference type="Proteomes" id="UP001333110">
    <property type="component" value="Unassembled WGS sequence"/>
</dbReference>
<dbReference type="EMBL" id="JAUNZN010000002">
    <property type="protein sequence ID" value="KAK4826441.1"/>
    <property type="molecule type" value="Genomic_DNA"/>
</dbReference>
<reference evidence="1 2" key="1">
    <citation type="journal article" date="2023" name="J. Hered.">
        <title>Chromosome-level genome of the wood stork (Mycteria americana) provides insight into avian chromosome evolution.</title>
        <authorList>
            <person name="Flamio R. Jr."/>
            <person name="Ramstad K.M."/>
        </authorList>
    </citation>
    <scope>NUCLEOTIDE SEQUENCE [LARGE SCALE GENOMIC DNA]</scope>
    <source>
        <strain evidence="1">JAX WOST 10</strain>
    </source>
</reference>
<keyword evidence="2" id="KW-1185">Reference proteome</keyword>
<evidence type="ECO:0000313" key="2">
    <source>
        <dbReference type="Proteomes" id="UP001333110"/>
    </source>
</evidence>
<gene>
    <name evidence="1" type="ORF">QYF61_009138</name>
</gene>
<organism evidence="1 2">
    <name type="scientific">Mycteria americana</name>
    <name type="common">Wood stork</name>
    <dbReference type="NCBI Taxonomy" id="33587"/>
    <lineage>
        <taxon>Eukaryota</taxon>
        <taxon>Metazoa</taxon>
        <taxon>Chordata</taxon>
        <taxon>Craniata</taxon>
        <taxon>Vertebrata</taxon>
        <taxon>Euteleostomi</taxon>
        <taxon>Archelosauria</taxon>
        <taxon>Archosauria</taxon>
        <taxon>Dinosauria</taxon>
        <taxon>Saurischia</taxon>
        <taxon>Theropoda</taxon>
        <taxon>Coelurosauria</taxon>
        <taxon>Aves</taxon>
        <taxon>Neognathae</taxon>
        <taxon>Neoaves</taxon>
        <taxon>Aequornithes</taxon>
        <taxon>Ciconiiformes</taxon>
        <taxon>Ciconiidae</taxon>
        <taxon>Mycteria</taxon>
    </lineage>
</organism>
<evidence type="ECO:0000313" key="1">
    <source>
        <dbReference type="EMBL" id="KAK4826441.1"/>
    </source>
</evidence>
<comment type="caution">
    <text evidence="1">The sequence shown here is derived from an EMBL/GenBank/DDBJ whole genome shotgun (WGS) entry which is preliminary data.</text>
</comment>
<proteinExistence type="predicted"/>
<name>A0AAN7SDE5_MYCAM</name>
<sequence>MDLSPAIRVTELKNRLLSQWCLPSKLMVSCQRLSQTEPPAPSSLGIEDQCAENDMLRQDAAECGQILRDWFQSDGTAENWLLLVSIDKAKQPQFPQPLLTRLVLQTLHQLRCPSLDTLQPLNVSLVVGGPKLNTVFEVGLEHLSYEDRLRELGLFSLEKRRLWCDLIAAFQYLKGAYKKDRERLFTKACSDRTRSNGFKLKEAPLARLLGNVEQALVPGHSQNDMIMYDNITPEMVQGPIRLVHGSGQRQDVRIDGSQDLKALGDLNSQHLLKQILSSSILEVAQLEGNRLAHPRGKHCTQKLIASNATLRQLTDLNVMAQIFSEQSEDDQGSATVSHAVKSHGENQVISETQVDYAGIRALEAHYIFWAMASDYTVYNPATFTSIRTQIRMVKKISFACGERAAASVGCLSRDLHLPLPQFCSREL</sequence>